<dbReference type="EMBL" id="DVJQ01000069">
    <property type="protein sequence ID" value="HIS74953.1"/>
    <property type="molecule type" value="Genomic_DNA"/>
</dbReference>
<reference evidence="1" key="1">
    <citation type="submission" date="2020-10" db="EMBL/GenBank/DDBJ databases">
        <authorList>
            <person name="Gilroy R."/>
        </authorList>
    </citation>
    <scope>NUCLEOTIDE SEQUENCE</scope>
    <source>
        <strain evidence="1">CHK152-2871</strain>
    </source>
</reference>
<dbReference type="AlphaFoldDB" id="A0A9D1FJN2"/>
<proteinExistence type="predicted"/>
<reference evidence="1" key="2">
    <citation type="journal article" date="2021" name="PeerJ">
        <title>Extensive microbial diversity within the chicken gut microbiome revealed by metagenomics and culture.</title>
        <authorList>
            <person name="Gilroy R."/>
            <person name="Ravi A."/>
            <person name="Getino M."/>
            <person name="Pursley I."/>
            <person name="Horton D.L."/>
            <person name="Alikhan N.F."/>
            <person name="Baker D."/>
            <person name="Gharbi K."/>
            <person name="Hall N."/>
            <person name="Watson M."/>
            <person name="Adriaenssens E.M."/>
            <person name="Foster-Nyarko E."/>
            <person name="Jarju S."/>
            <person name="Secka A."/>
            <person name="Antonio M."/>
            <person name="Oren A."/>
            <person name="Chaudhuri R.R."/>
            <person name="La Ragione R."/>
            <person name="Hildebrand F."/>
            <person name="Pallen M.J."/>
        </authorList>
    </citation>
    <scope>NUCLEOTIDE SEQUENCE</scope>
    <source>
        <strain evidence="1">CHK152-2871</strain>
    </source>
</reference>
<name>A0A9D1FJN2_9BACT</name>
<sequence length="119" mass="13438">MKVEKIAQEALYFSHAGYENDLQTADTRDVISDDTRIDDKMDETMKYLNALSDEKKCDISVKLDYNPSTKRGEITGEITDKEGKKPPRHVRVSINSENEGSVIGHINQFKNSCSAIIRS</sequence>
<evidence type="ECO:0000313" key="1">
    <source>
        <dbReference type="EMBL" id="HIS74953.1"/>
    </source>
</evidence>
<dbReference type="Proteomes" id="UP000886865">
    <property type="component" value="Unassembled WGS sequence"/>
</dbReference>
<gene>
    <name evidence="1" type="ORF">IAA86_08045</name>
</gene>
<accession>A0A9D1FJN2</accession>
<organism evidence="1 2">
    <name type="scientific">Candidatus Galligastranaerophilus intestinavium</name>
    <dbReference type="NCBI Taxonomy" id="2840836"/>
    <lineage>
        <taxon>Bacteria</taxon>
        <taxon>Candidatus Galligastranaerophilus</taxon>
    </lineage>
</organism>
<comment type="caution">
    <text evidence="1">The sequence shown here is derived from an EMBL/GenBank/DDBJ whole genome shotgun (WGS) entry which is preliminary data.</text>
</comment>
<evidence type="ECO:0000313" key="2">
    <source>
        <dbReference type="Proteomes" id="UP000886865"/>
    </source>
</evidence>
<protein>
    <submittedName>
        <fullName evidence="1">Uncharacterized protein</fullName>
    </submittedName>
</protein>